<dbReference type="InterPro" id="IPR032675">
    <property type="entry name" value="LRR_dom_sf"/>
</dbReference>
<dbReference type="InterPro" id="IPR050541">
    <property type="entry name" value="LRR_TM_domain-containing"/>
</dbReference>
<evidence type="ECO:0008006" key="6">
    <source>
        <dbReference type="Google" id="ProtNLM"/>
    </source>
</evidence>
<evidence type="ECO:0000256" key="1">
    <source>
        <dbReference type="ARBA" id="ARBA00022614"/>
    </source>
</evidence>
<protein>
    <recommendedName>
        <fullName evidence="6">LRRCT domain-containing protein</fullName>
    </recommendedName>
</protein>
<dbReference type="InterPro" id="IPR001611">
    <property type="entry name" value="Leu-rich_rpt"/>
</dbReference>
<dbReference type="PROSITE" id="PS51450">
    <property type="entry name" value="LRR"/>
    <property type="match status" value="1"/>
</dbReference>
<feature type="non-terminal residue" evidence="4">
    <location>
        <position position="1"/>
    </location>
</feature>
<evidence type="ECO:0000256" key="2">
    <source>
        <dbReference type="ARBA" id="ARBA00022729"/>
    </source>
</evidence>
<comment type="caution">
    <text evidence="4">The sequence shown here is derived from an EMBL/GenBank/DDBJ whole genome shotgun (WGS) entry which is preliminary data.</text>
</comment>
<name>A0A8B6CH11_MYTGA</name>
<organism evidence="4 5">
    <name type="scientific">Mytilus galloprovincialis</name>
    <name type="common">Mediterranean mussel</name>
    <dbReference type="NCBI Taxonomy" id="29158"/>
    <lineage>
        <taxon>Eukaryota</taxon>
        <taxon>Metazoa</taxon>
        <taxon>Spiralia</taxon>
        <taxon>Lophotrochozoa</taxon>
        <taxon>Mollusca</taxon>
        <taxon>Bivalvia</taxon>
        <taxon>Autobranchia</taxon>
        <taxon>Pteriomorphia</taxon>
        <taxon>Mytilida</taxon>
        <taxon>Mytiloidea</taxon>
        <taxon>Mytilidae</taxon>
        <taxon>Mytilinae</taxon>
        <taxon>Mytilus</taxon>
    </lineage>
</organism>
<accession>A0A8B6CH11</accession>
<keyword evidence="1" id="KW-0433">Leucine-rich repeat</keyword>
<evidence type="ECO:0000313" key="5">
    <source>
        <dbReference type="Proteomes" id="UP000596742"/>
    </source>
</evidence>
<dbReference type="SUPFAM" id="SSF52058">
    <property type="entry name" value="L domain-like"/>
    <property type="match status" value="1"/>
</dbReference>
<dbReference type="Gene3D" id="3.80.10.10">
    <property type="entry name" value="Ribonuclease Inhibitor"/>
    <property type="match status" value="1"/>
</dbReference>
<dbReference type="OrthoDB" id="6162395at2759"/>
<gene>
    <name evidence="4" type="ORF">MGAL_10B057935</name>
</gene>
<dbReference type="PANTHER" id="PTHR24369">
    <property type="entry name" value="ANTIGEN BSP, PUTATIVE-RELATED"/>
    <property type="match status" value="1"/>
</dbReference>
<keyword evidence="2" id="KW-0732">Signal</keyword>
<dbReference type="Pfam" id="PF13855">
    <property type="entry name" value="LRR_8"/>
    <property type="match status" value="1"/>
</dbReference>
<dbReference type="EMBL" id="UYJE01001676">
    <property type="protein sequence ID" value="VDI04117.1"/>
    <property type="molecule type" value="Genomic_DNA"/>
</dbReference>
<dbReference type="Proteomes" id="UP000596742">
    <property type="component" value="Unassembled WGS sequence"/>
</dbReference>
<dbReference type="PANTHER" id="PTHR24369:SF210">
    <property type="entry name" value="CHAOPTIN-RELATED"/>
    <property type="match status" value="1"/>
</dbReference>
<evidence type="ECO:0000313" key="4">
    <source>
        <dbReference type="EMBL" id="VDI04117.1"/>
    </source>
</evidence>
<keyword evidence="3" id="KW-0677">Repeat</keyword>
<keyword evidence="5" id="KW-1185">Reference proteome</keyword>
<dbReference type="AlphaFoldDB" id="A0A8B6CH11"/>
<reference evidence="4" key="1">
    <citation type="submission" date="2018-11" db="EMBL/GenBank/DDBJ databases">
        <authorList>
            <person name="Alioto T."/>
            <person name="Alioto T."/>
        </authorList>
    </citation>
    <scope>NUCLEOTIDE SEQUENCE</scope>
</reference>
<dbReference type="GO" id="GO:0005886">
    <property type="term" value="C:plasma membrane"/>
    <property type="evidence" value="ECO:0007669"/>
    <property type="project" value="TreeGrafter"/>
</dbReference>
<evidence type="ECO:0000256" key="3">
    <source>
        <dbReference type="ARBA" id="ARBA00022737"/>
    </source>
</evidence>
<proteinExistence type="predicted"/>
<sequence length="100" mass="11275">FLYNNELTSIVEHTFVNLPSLSYLDLSRNNISLIEEHALGNFTETSTLNLDSNPINCDCSIIPFWSWIIQRASIGTSAKCSDGTYVISLRSSELEKCNRK</sequence>